<dbReference type="Gene3D" id="2.40.50.140">
    <property type="entry name" value="Nucleic acid-binding proteins"/>
    <property type="match status" value="1"/>
</dbReference>
<dbReference type="RefSeq" id="XP_009024565.1">
    <property type="nucleotide sequence ID" value="XM_009026317.1"/>
</dbReference>
<dbReference type="GeneID" id="20197732"/>
<dbReference type="InterPro" id="IPR006032">
    <property type="entry name" value="Ribosomal_uS12"/>
</dbReference>
<dbReference type="EMBL" id="AMQM01006317">
    <property type="status" value="NOT_ANNOTATED_CDS"/>
    <property type="molecule type" value="Genomic_DNA"/>
</dbReference>
<feature type="compositionally biased region" description="Basic residues" evidence="6">
    <location>
        <begin position="1"/>
        <end position="19"/>
    </location>
</feature>
<evidence type="ECO:0000256" key="5">
    <source>
        <dbReference type="ARBA" id="ARBA00035463"/>
    </source>
</evidence>
<feature type="region of interest" description="Disordered" evidence="6">
    <location>
        <begin position="1"/>
        <end position="26"/>
    </location>
</feature>
<comment type="similarity">
    <text evidence="1">Belongs to the universal ribosomal protein uS12 family.</text>
</comment>
<dbReference type="CTD" id="20197732"/>
<evidence type="ECO:0000313" key="8">
    <source>
        <dbReference type="EnsemblMetazoa" id="HelroP157568"/>
    </source>
</evidence>
<reference evidence="8" key="3">
    <citation type="submission" date="2015-06" db="UniProtKB">
        <authorList>
            <consortium name="EnsemblMetazoa"/>
        </authorList>
    </citation>
    <scope>IDENTIFICATION</scope>
</reference>
<dbReference type="eggNOG" id="KOG1749">
    <property type="taxonomic scope" value="Eukaryota"/>
</dbReference>
<dbReference type="AlphaFoldDB" id="T1EMD2"/>
<proteinExistence type="inferred from homology"/>
<dbReference type="GO" id="GO:0003735">
    <property type="term" value="F:structural constituent of ribosome"/>
    <property type="evidence" value="ECO:0000318"/>
    <property type="project" value="GO_Central"/>
</dbReference>
<dbReference type="HOGENOM" id="CLU_115574_0_1_1"/>
<evidence type="ECO:0000256" key="6">
    <source>
        <dbReference type="SAM" id="MobiDB-lite"/>
    </source>
</evidence>
<protein>
    <recommendedName>
        <fullName evidence="4">Small ribosomal subunit protein uS12</fullName>
    </recommendedName>
    <alternativeName>
        <fullName evidence="5">40S ribosomal protein S23</fullName>
    </alternativeName>
</protein>
<reference evidence="9" key="1">
    <citation type="submission" date="2012-12" db="EMBL/GenBank/DDBJ databases">
        <authorList>
            <person name="Hellsten U."/>
            <person name="Grimwood J."/>
            <person name="Chapman J.A."/>
            <person name="Shapiro H."/>
            <person name="Aerts A."/>
            <person name="Otillar R.P."/>
            <person name="Terry A.Y."/>
            <person name="Boore J.L."/>
            <person name="Simakov O."/>
            <person name="Marletaz F."/>
            <person name="Cho S.-J."/>
            <person name="Edsinger-Gonzales E."/>
            <person name="Havlak P."/>
            <person name="Kuo D.-H."/>
            <person name="Larsson T."/>
            <person name="Lv J."/>
            <person name="Arendt D."/>
            <person name="Savage R."/>
            <person name="Osoegawa K."/>
            <person name="de Jong P."/>
            <person name="Lindberg D.R."/>
            <person name="Seaver E.C."/>
            <person name="Weisblat D.A."/>
            <person name="Putnam N.H."/>
            <person name="Grigoriev I.V."/>
            <person name="Rokhsar D.S."/>
        </authorList>
    </citation>
    <scope>NUCLEOTIDE SEQUENCE</scope>
</reference>
<evidence type="ECO:0000256" key="1">
    <source>
        <dbReference type="ARBA" id="ARBA00005657"/>
    </source>
</evidence>
<dbReference type="EnsemblMetazoa" id="HelroT157568">
    <property type="protein sequence ID" value="HelroP157568"/>
    <property type="gene ID" value="HelroG157568"/>
</dbReference>
<organism evidence="8 9">
    <name type="scientific">Helobdella robusta</name>
    <name type="common">Californian leech</name>
    <dbReference type="NCBI Taxonomy" id="6412"/>
    <lineage>
        <taxon>Eukaryota</taxon>
        <taxon>Metazoa</taxon>
        <taxon>Spiralia</taxon>
        <taxon>Lophotrochozoa</taxon>
        <taxon>Annelida</taxon>
        <taxon>Clitellata</taxon>
        <taxon>Hirudinea</taxon>
        <taxon>Rhynchobdellida</taxon>
        <taxon>Glossiphoniidae</taxon>
        <taxon>Helobdella</taxon>
    </lineage>
</organism>
<evidence type="ECO:0000313" key="9">
    <source>
        <dbReference type="Proteomes" id="UP000015101"/>
    </source>
</evidence>
<evidence type="ECO:0000256" key="4">
    <source>
        <dbReference type="ARBA" id="ARBA00035161"/>
    </source>
</evidence>
<dbReference type="GO" id="GO:0005840">
    <property type="term" value="C:ribosome"/>
    <property type="evidence" value="ECO:0000318"/>
    <property type="project" value="GO_Central"/>
</dbReference>
<dbReference type="EMBL" id="KB097379">
    <property type="protein sequence ID" value="ESN97393.1"/>
    <property type="molecule type" value="Genomic_DNA"/>
</dbReference>
<dbReference type="PANTHER" id="PTHR11652">
    <property type="entry name" value="30S RIBOSOMAL PROTEIN S12 FAMILY MEMBER"/>
    <property type="match status" value="1"/>
</dbReference>
<accession>T1EMD2</accession>
<name>T1EMD2_HELRO</name>
<keyword evidence="9" id="KW-1185">Reference proteome</keyword>
<evidence type="ECO:0000313" key="7">
    <source>
        <dbReference type="EMBL" id="ESN97393.1"/>
    </source>
</evidence>
<dbReference type="OrthoDB" id="1713912at2759"/>
<dbReference type="Pfam" id="PF00164">
    <property type="entry name" value="Ribosom_S12_S23"/>
    <property type="match status" value="1"/>
</dbReference>
<dbReference type="GO" id="GO:0006412">
    <property type="term" value="P:translation"/>
    <property type="evidence" value="ECO:0000318"/>
    <property type="project" value="GO_Central"/>
</dbReference>
<gene>
    <name evidence="8" type="primary">20197732</name>
    <name evidence="7" type="ORF">HELRODRAFT_157568</name>
</gene>
<sequence>MGKPRGLRTARKLKNHRREQKWNDKDYKKSHLGKRWKSNLFDSFRMGGPTDLEIVGVEAKQPNSAIRKYVRVYIKQSYQNEQDKVLVAGFGRKGHAGRDIPGVRFKGRKSCQRLLVGPLQRQEGTTQTYI</sequence>
<keyword evidence="2" id="KW-0689">Ribosomal protein</keyword>
<evidence type="ECO:0000256" key="2">
    <source>
        <dbReference type="ARBA" id="ARBA00022980"/>
    </source>
</evidence>
<dbReference type="Proteomes" id="UP000015101">
    <property type="component" value="Unassembled WGS sequence"/>
</dbReference>
<dbReference type="KEGG" id="hro:HELRODRAFT_157568"/>
<dbReference type="PROSITE" id="PS00055">
    <property type="entry name" value="RIBOSOMAL_S12"/>
    <property type="match status" value="1"/>
</dbReference>
<dbReference type="FunFam" id="2.40.50.140:FF:000007">
    <property type="entry name" value="40S ribosomal protein S23"/>
    <property type="match status" value="1"/>
</dbReference>
<dbReference type="SUPFAM" id="SSF50249">
    <property type="entry name" value="Nucleic acid-binding proteins"/>
    <property type="match status" value="1"/>
</dbReference>
<reference evidence="7 9" key="2">
    <citation type="journal article" date="2013" name="Nature">
        <title>Insights into bilaterian evolution from three spiralian genomes.</title>
        <authorList>
            <person name="Simakov O."/>
            <person name="Marletaz F."/>
            <person name="Cho S.J."/>
            <person name="Edsinger-Gonzales E."/>
            <person name="Havlak P."/>
            <person name="Hellsten U."/>
            <person name="Kuo D.H."/>
            <person name="Larsson T."/>
            <person name="Lv J."/>
            <person name="Arendt D."/>
            <person name="Savage R."/>
            <person name="Osoegawa K."/>
            <person name="de Jong P."/>
            <person name="Grimwood J."/>
            <person name="Chapman J.A."/>
            <person name="Shapiro H."/>
            <person name="Aerts A."/>
            <person name="Otillar R.P."/>
            <person name="Terry A.Y."/>
            <person name="Boore J.L."/>
            <person name="Grigoriev I.V."/>
            <person name="Lindberg D.R."/>
            <person name="Seaver E.C."/>
            <person name="Weisblat D.A."/>
            <person name="Putnam N.H."/>
            <person name="Rokhsar D.S."/>
        </authorList>
    </citation>
    <scope>NUCLEOTIDE SEQUENCE</scope>
</reference>
<evidence type="ECO:0000256" key="3">
    <source>
        <dbReference type="ARBA" id="ARBA00023274"/>
    </source>
</evidence>
<keyword evidence="3" id="KW-0687">Ribonucleoprotein</keyword>
<dbReference type="InterPro" id="IPR012340">
    <property type="entry name" value="NA-bd_OB-fold"/>
</dbReference>
<dbReference type="GO" id="GO:0022627">
    <property type="term" value="C:cytosolic small ribosomal subunit"/>
    <property type="evidence" value="ECO:0000318"/>
    <property type="project" value="GO_Central"/>
</dbReference>
<dbReference type="STRING" id="6412.T1EMD2"/>
<dbReference type="InParanoid" id="T1EMD2"/>